<dbReference type="RefSeq" id="WP_185036569.1">
    <property type="nucleotide sequence ID" value="NZ_JACHEM010000038.1"/>
</dbReference>
<dbReference type="Proteomes" id="UP000540423">
    <property type="component" value="Unassembled WGS sequence"/>
</dbReference>
<gene>
    <name evidence="2" type="ORF">HNQ79_006620</name>
</gene>
<evidence type="ECO:0000313" key="3">
    <source>
        <dbReference type="Proteomes" id="UP000540423"/>
    </source>
</evidence>
<organism evidence="2 3">
    <name type="scientific">Streptomyces candidus</name>
    <dbReference type="NCBI Taxonomy" id="67283"/>
    <lineage>
        <taxon>Bacteria</taxon>
        <taxon>Bacillati</taxon>
        <taxon>Actinomycetota</taxon>
        <taxon>Actinomycetes</taxon>
        <taxon>Kitasatosporales</taxon>
        <taxon>Streptomycetaceae</taxon>
        <taxon>Streptomyces</taxon>
    </lineage>
</organism>
<feature type="region of interest" description="Disordered" evidence="1">
    <location>
        <begin position="1"/>
        <end position="49"/>
    </location>
</feature>
<accession>A0A7X0HPG4</accession>
<proteinExistence type="predicted"/>
<protein>
    <submittedName>
        <fullName evidence="2">Uncharacterized protein</fullName>
    </submittedName>
</protein>
<comment type="caution">
    <text evidence="2">The sequence shown here is derived from an EMBL/GenBank/DDBJ whole genome shotgun (WGS) entry which is preliminary data.</text>
</comment>
<evidence type="ECO:0000313" key="2">
    <source>
        <dbReference type="EMBL" id="MBB6440107.1"/>
    </source>
</evidence>
<name>A0A7X0HPG4_9ACTN</name>
<evidence type="ECO:0000256" key="1">
    <source>
        <dbReference type="SAM" id="MobiDB-lite"/>
    </source>
</evidence>
<keyword evidence="3" id="KW-1185">Reference proteome</keyword>
<reference evidence="2 3" key="1">
    <citation type="submission" date="2020-08" db="EMBL/GenBank/DDBJ databases">
        <title>Genomic Encyclopedia of Type Strains, Phase IV (KMG-IV): sequencing the most valuable type-strain genomes for metagenomic binning, comparative biology and taxonomic classification.</title>
        <authorList>
            <person name="Goeker M."/>
        </authorList>
    </citation>
    <scope>NUCLEOTIDE SEQUENCE [LARGE SCALE GENOMIC DNA]</scope>
    <source>
        <strain evidence="2 3">DSM 40141</strain>
    </source>
</reference>
<sequence>MQNFKGNLEDRNSTSITSASRLHRHPQPKTERPQLSDSTAGQGLTTRIF</sequence>
<dbReference type="AlphaFoldDB" id="A0A7X0HPG4"/>
<feature type="compositionally biased region" description="Polar residues" evidence="1">
    <location>
        <begin position="35"/>
        <end position="49"/>
    </location>
</feature>
<dbReference type="EMBL" id="JACHEM010000038">
    <property type="protein sequence ID" value="MBB6440107.1"/>
    <property type="molecule type" value="Genomic_DNA"/>
</dbReference>